<evidence type="ECO:0000259" key="4">
    <source>
        <dbReference type="Pfam" id="PF13439"/>
    </source>
</evidence>
<feature type="domain" description="Glycosyl transferase family 1" evidence="3">
    <location>
        <begin position="192"/>
        <end position="337"/>
    </location>
</feature>
<dbReference type="SUPFAM" id="SSF53756">
    <property type="entry name" value="UDP-Glycosyltransferase/glycogen phosphorylase"/>
    <property type="match status" value="1"/>
</dbReference>
<evidence type="ECO:0000256" key="2">
    <source>
        <dbReference type="ARBA" id="ARBA00022679"/>
    </source>
</evidence>
<reference evidence="5 6" key="1">
    <citation type="submission" date="2019-03" db="EMBL/GenBank/DDBJ databases">
        <title>Genomics of glacier-inhabiting Cryobacterium strains.</title>
        <authorList>
            <person name="Liu Q."/>
            <person name="Xin Y.-H."/>
        </authorList>
    </citation>
    <scope>NUCLEOTIDE SEQUENCE [LARGE SCALE GENOMIC DNA]</scope>
    <source>
        <strain evidence="5 6">Hh15</strain>
    </source>
</reference>
<dbReference type="GO" id="GO:0016757">
    <property type="term" value="F:glycosyltransferase activity"/>
    <property type="evidence" value="ECO:0007669"/>
    <property type="project" value="UniProtKB-KW"/>
</dbReference>
<evidence type="ECO:0000313" key="5">
    <source>
        <dbReference type="EMBL" id="TFB95050.1"/>
    </source>
</evidence>
<evidence type="ECO:0000259" key="3">
    <source>
        <dbReference type="Pfam" id="PF00534"/>
    </source>
</evidence>
<sequence length="366" mass="40212">MPLPLIMVDLLFFTGKKGGMESYVREVYSRMPRENDEVRFIALASSELAAGDTSWFPGDVIDSGISGENRVAWARGELFSVAGFARRRRATLIHCPANLGPLISRVPVVMTIHDLLPFRHPEYVPGAYSVILRTLIRLGARTARRILTVSAASRTDIRRFLHIRRTPVDVIPLAGEMRDARIGSTTVRRTDQLLAVGNRMPHKNFSTLLTALAILPETTRPHLVITGSHGDDPLTPLVSELGLQKWVSLRGWLTPAELDALYAESTLFVFPTFFEGFGLPVLEAMAHGCPVLCSDIPVLREVAGDAAGYVDPHNAARLADGIGELLSSPTKLARLATTGLARAAEFTWDRTAQQTLESFQLVLAER</sequence>
<dbReference type="Proteomes" id="UP000297654">
    <property type="component" value="Unassembled WGS sequence"/>
</dbReference>
<dbReference type="CDD" id="cd03809">
    <property type="entry name" value="GT4_MtfB-like"/>
    <property type="match status" value="1"/>
</dbReference>
<gene>
    <name evidence="5" type="ORF">E3O10_01000</name>
</gene>
<organism evidence="5 6">
    <name type="scientific">Cryobacterium luteum</name>
    <dbReference type="NCBI Taxonomy" id="1424661"/>
    <lineage>
        <taxon>Bacteria</taxon>
        <taxon>Bacillati</taxon>
        <taxon>Actinomycetota</taxon>
        <taxon>Actinomycetes</taxon>
        <taxon>Micrococcales</taxon>
        <taxon>Microbacteriaceae</taxon>
        <taxon>Cryobacterium</taxon>
    </lineage>
</organism>
<accession>A0A1H8KPZ7</accession>
<dbReference type="InterPro" id="IPR028098">
    <property type="entry name" value="Glyco_trans_4-like_N"/>
</dbReference>
<dbReference type="AlphaFoldDB" id="A0A1H8KPZ7"/>
<keyword evidence="2 5" id="KW-0808">Transferase</keyword>
<comment type="caution">
    <text evidence="5">The sequence shown here is derived from an EMBL/GenBank/DDBJ whole genome shotgun (WGS) entry which is preliminary data.</text>
</comment>
<dbReference type="EMBL" id="SOFF01000004">
    <property type="protein sequence ID" value="TFB95050.1"/>
    <property type="molecule type" value="Genomic_DNA"/>
</dbReference>
<dbReference type="Pfam" id="PF00534">
    <property type="entry name" value="Glycos_transf_1"/>
    <property type="match status" value="1"/>
</dbReference>
<name>A0A1H8KPZ7_9MICO</name>
<proteinExistence type="predicted"/>
<keyword evidence="6" id="KW-1185">Reference proteome</keyword>
<dbReference type="Gene3D" id="3.40.50.2000">
    <property type="entry name" value="Glycogen Phosphorylase B"/>
    <property type="match status" value="2"/>
</dbReference>
<dbReference type="InterPro" id="IPR001296">
    <property type="entry name" value="Glyco_trans_1"/>
</dbReference>
<dbReference type="Pfam" id="PF13439">
    <property type="entry name" value="Glyco_transf_4"/>
    <property type="match status" value="1"/>
</dbReference>
<evidence type="ECO:0000313" key="6">
    <source>
        <dbReference type="Proteomes" id="UP000297654"/>
    </source>
</evidence>
<dbReference type="STRING" id="1424661.SAMN05216281_12042"/>
<keyword evidence="1" id="KW-0328">Glycosyltransferase</keyword>
<evidence type="ECO:0000256" key="1">
    <source>
        <dbReference type="ARBA" id="ARBA00022676"/>
    </source>
</evidence>
<dbReference type="OrthoDB" id="9801609at2"/>
<dbReference type="PANTHER" id="PTHR46401:SF2">
    <property type="entry name" value="GLYCOSYLTRANSFERASE WBBK-RELATED"/>
    <property type="match status" value="1"/>
</dbReference>
<feature type="domain" description="Glycosyltransferase subfamily 4-like N-terminal" evidence="4">
    <location>
        <begin position="18"/>
        <end position="172"/>
    </location>
</feature>
<protein>
    <submittedName>
        <fullName evidence="5">Glycosyltransferase family 1 protein</fullName>
    </submittedName>
</protein>
<dbReference type="PANTHER" id="PTHR46401">
    <property type="entry name" value="GLYCOSYLTRANSFERASE WBBK-RELATED"/>
    <property type="match status" value="1"/>
</dbReference>
<dbReference type="RefSeq" id="WP_092112079.1">
    <property type="nucleotide sequence ID" value="NZ_FOCN01000020.1"/>
</dbReference>